<organism evidence="2 3">
    <name type="scientific">Clunio marinus</name>
    <dbReference type="NCBI Taxonomy" id="568069"/>
    <lineage>
        <taxon>Eukaryota</taxon>
        <taxon>Metazoa</taxon>
        <taxon>Ecdysozoa</taxon>
        <taxon>Arthropoda</taxon>
        <taxon>Hexapoda</taxon>
        <taxon>Insecta</taxon>
        <taxon>Pterygota</taxon>
        <taxon>Neoptera</taxon>
        <taxon>Endopterygota</taxon>
        <taxon>Diptera</taxon>
        <taxon>Nematocera</taxon>
        <taxon>Chironomoidea</taxon>
        <taxon>Chironomidae</taxon>
        <taxon>Clunio</taxon>
    </lineage>
</organism>
<feature type="region of interest" description="Disordered" evidence="1">
    <location>
        <begin position="1"/>
        <end position="30"/>
    </location>
</feature>
<dbReference type="AlphaFoldDB" id="A0A1J1JAG7"/>
<dbReference type="EMBL" id="CVRI01000074">
    <property type="protein sequence ID" value="CRL08025.1"/>
    <property type="molecule type" value="Genomic_DNA"/>
</dbReference>
<sequence>MTCKFHKQKREKFKQAGKYPNFQPDNPKNNSLKQQELTFSWESSFYCFWTSEVVLKEKTVVVKTFPNDMRFIIVASSQKELKIMRMLLLSRYLISLAY</sequence>
<reference evidence="2 3" key="1">
    <citation type="submission" date="2015-04" db="EMBL/GenBank/DDBJ databases">
        <authorList>
            <person name="Syromyatnikov M.Y."/>
            <person name="Popov V.N."/>
        </authorList>
    </citation>
    <scope>NUCLEOTIDE SEQUENCE [LARGE SCALE GENOMIC DNA]</scope>
</reference>
<proteinExistence type="predicted"/>
<feature type="compositionally biased region" description="Basic residues" evidence="1">
    <location>
        <begin position="1"/>
        <end position="12"/>
    </location>
</feature>
<evidence type="ECO:0000313" key="3">
    <source>
        <dbReference type="Proteomes" id="UP000183832"/>
    </source>
</evidence>
<keyword evidence="3" id="KW-1185">Reference proteome</keyword>
<accession>A0A1J1JAG7</accession>
<evidence type="ECO:0000256" key="1">
    <source>
        <dbReference type="SAM" id="MobiDB-lite"/>
    </source>
</evidence>
<dbReference type="Proteomes" id="UP000183832">
    <property type="component" value="Unassembled WGS sequence"/>
</dbReference>
<gene>
    <name evidence="2" type="ORF">CLUMA_CG021153</name>
</gene>
<evidence type="ECO:0000313" key="2">
    <source>
        <dbReference type="EMBL" id="CRL08025.1"/>
    </source>
</evidence>
<name>A0A1J1JAG7_9DIPT</name>
<protein>
    <submittedName>
        <fullName evidence="2">CLUMA_CG021153, isoform A</fullName>
    </submittedName>
</protein>